<feature type="region of interest" description="Disordered" evidence="1">
    <location>
        <begin position="53"/>
        <end position="121"/>
    </location>
</feature>
<evidence type="ECO:0000313" key="2">
    <source>
        <dbReference type="EMBL" id="BAD28753.1"/>
    </source>
</evidence>
<gene>
    <name evidence="2" type="primary">OJ1253_E02.44</name>
</gene>
<name>Q6ERG7_ORYSJ</name>
<reference evidence="3" key="1">
    <citation type="journal article" date="2005" name="Nature">
        <title>The map-based sequence of the rice genome.</title>
        <authorList>
            <consortium name="International rice genome sequencing project (IRGSP)"/>
            <person name="Matsumoto T."/>
            <person name="Wu J."/>
            <person name="Kanamori H."/>
            <person name="Katayose Y."/>
            <person name="Fujisawa M."/>
            <person name="Namiki N."/>
            <person name="Mizuno H."/>
            <person name="Yamamoto K."/>
            <person name="Antonio B.A."/>
            <person name="Baba T."/>
            <person name="Sakata K."/>
            <person name="Nagamura Y."/>
            <person name="Aoki H."/>
            <person name="Arikawa K."/>
            <person name="Arita K."/>
            <person name="Bito T."/>
            <person name="Chiden Y."/>
            <person name="Fujitsuka N."/>
            <person name="Fukunaka R."/>
            <person name="Hamada M."/>
            <person name="Harada C."/>
            <person name="Hayashi A."/>
            <person name="Hijishita S."/>
            <person name="Honda M."/>
            <person name="Hosokawa S."/>
            <person name="Ichikawa Y."/>
            <person name="Idonuma A."/>
            <person name="Iijima M."/>
            <person name="Ikeda M."/>
            <person name="Ikeno M."/>
            <person name="Ito K."/>
            <person name="Ito S."/>
            <person name="Ito T."/>
            <person name="Ito Y."/>
            <person name="Ito Y."/>
            <person name="Iwabuchi A."/>
            <person name="Kamiya K."/>
            <person name="Karasawa W."/>
            <person name="Kurita K."/>
            <person name="Katagiri S."/>
            <person name="Kikuta A."/>
            <person name="Kobayashi H."/>
            <person name="Kobayashi N."/>
            <person name="Machita K."/>
            <person name="Maehara T."/>
            <person name="Masukawa M."/>
            <person name="Mizubayashi T."/>
            <person name="Mukai Y."/>
            <person name="Nagasaki H."/>
            <person name="Nagata Y."/>
            <person name="Naito S."/>
            <person name="Nakashima M."/>
            <person name="Nakama Y."/>
            <person name="Nakamichi Y."/>
            <person name="Nakamura M."/>
            <person name="Meguro A."/>
            <person name="Negishi M."/>
            <person name="Ohta I."/>
            <person name="Ohta T."/>
            <person name="Okamoto M."/>
            <person name="Ono N."/>
            <person name="Saji S."/>
            <person name="Sakaguchi M."/>
            <person name="Sakai K."/>
            <person name="Shibata M."/>
            <person name="Shimokawa T."/>
            <person name="Song J."/>
            <person name="Takazaki Y."/>
            <person name="Terasawa K."/>
            <person name="Tsugane M."/>
            <person name="Tsuji K."/>
            <person name="Ueda S."/>
            <person name="Waki K."/>
            <person name="Yamagata H."/>
            <person name="Yamamoto M."/>
            <person name="Yamamoto S."/>
            <person name="Yamane H."/>
            <person name="Yoshiki S."/>
            <person name="Yoshihara R."/>
            <person name="Yukawa K."/>
            <person name="Zhong H."/>
            <person name="Yano M."/>
            <person name="Yuan Q."/>
            <person name="Ouyang S."/>
            <person name="Liu J."/>
            <person name="Jones K.M."/>
            <person name="Gansberger K."/>
            <person name="Moffat K."/>
            <person name="Hill J."/>
            <person name="Bera J."/>
            <person name="Fadrosh D."/>
            <person name="Jin S."/>
            <person name="Johri S."/>
            <person name="Kim M."/>
            <person name="Overton L."/>
            <person name="Reardon M."/>
            <person name="Tsitrin T."/>
            <person name="Vuong H."/>
            <person name="Weaver B."/>
            <person name="Ciecko A."/>
            <person name="Tallon L."/>
            <person name="Jackson J."/>
            <person name="Pai G."/>
            <person name="Aken S.V."/>
            <person name="Utterback T."/>
            <person name="Reidmuller S."/>
            <person name="Feldblyum T."/>
            <person name="Hsiao J."/>
            <person name="Zismann V."/>
            <person name="Iobst S."/>
            <person name="de Vazeille A.R."/>
            <person name="Buell C.R."/>
            <person name="Ying K."/>
            <person name="Li Y."/>
            <person name="Lu T."/>
            <person name="Huang Y."/>
            <person name="Zhao Q."/>
            <person name="Feng Q."/>
            <person name="Zhang L."/>
            <person name="Zhu J."/>
            <person name="Weng Q."/>
            <person name="Mu J."/>
            <person name="Lu Y."/>
            <person name="Fan D."/>
            <person name="Liu Y."/>
            <person name="Guan J."/>
            <person name="Zhang Y."/>
            <person name="Yu S."/>
            <person name="Liu X."/>
            <person name="Zhang Y."/>
            <person name="Hong G."/>
            <person name="Han B."/>
            <person name="Choisne N."/>
            <person name="Demange N."/>
            <person name="Orjeda G."/>
            <person name="Samain S."/>
            <person name="Cattolico L."/>
            <person name="Pelletier E."/>
            <person name="Couloux A."/>
            <person name="Segurens B."/>
            <person name="Wincker P."/>
            <person name="D'Hont A."/>
            <person name="Scarpelli C."/>
            <person name="Weissenbach J."/>
            <person name="Salanoubat M."/>
            <person name="Quetier F."/>
            <person name="Yu Y."/>
            <person name="Kim H.R."/>
            <person name="Rambo T."/>
            <person name="Currie J."/>
            <person name="Collura K."/>
            <person name="Luo M."/>
            <person name="Yang T."/>
            <person name="Ammiraju J.S.S."/>
            <person name="Engler F."/>
            <person name="Soderlund C."/>
            <person name="Wing R.A."/>
            <person name="Palmer L.E."/>
            <person name="de la Bastide M."/>
            <person name="Spiegel L."/>
            <person name="Nascimento L."/>
            <person name="Zutavern T."/>
            <person name="O'Shaughnessy A."/>
            <person name="Dike S."/>
            <person name="Dedhia N."/>
            <person name="Preston R."/>
            <person name="Balija V."/>
            <person name="McCombie W.R."/>
            <person name="Chow T."/>
            <person name="Chen H."/>
            <person name="Chung M."/>
            <person name="Chen C."/>
            <person name="Shaw J."/>
            <person name="Wu H."/>
            <person name="Hsiao K."/>
            <person name="Chao Y."/>
            <person name="Chu M."/>
            <person name="Cheng C."/>
            <person name="Hour A."/>
            <person name="Lee P."/>
            <person name="Lin S."/>
            <person name="Lin Y."/>
            <person name="Liou J."/>
            <person name="Liu S."/>
            <person name="Hsing Y."/>
            <person name="Raghuvanshi S."/>
            <person name="Mohanty A."/>
            <person name="Bharti A.K."/>
            <person name="Gaur A."/>
            <person name="Gupta V."/>
            <person name="Kumar D."/>
            <person name="Ravi V."/>
            <person name="Vij S."/>
            <person name="Kapur A."/>
            <person name="Khurana P."/>
            <person name="Khurana P."/>
            <person name="Khurana J.P."/>
            <person name="Tyagi A.K."/>
            <person name="Gaikwad K."/>
            <person name="Singh A."/>
            <person name="Dalal V."/>
            <person name="Srivastava S."/>
            <person name="Dixit A."/>
            <person name="Pal A.K."/>
            <person name="Ghazi I.A."/>
            <person name="Yadav M."/>
            <person name="Pandit A."/>
            <person name="Bhargava A."/>
            <person name="Sureshbabu K."/>
            <person name="Batra K."/>
            <person name="Sharma T.R."/>
            <person name="Mohapatra T."/>
            <person name="Singh N.K."/>
            <person name="Messing J."/>
            <person name="Nelson A.B."/>
            <person name="Fuks G."/>
            <person name="Kavchok S."/>
            <person name="Keizer G."/>
            <person name="Linton E."/>
            <person name="Llaca V."/>
            <person name="Song R."/>
            <person name="Tanyolac B."/>
            <person name="Young S."/>
            <person name="Ho-Il K."/>
            <person name="Hahn J.H."/>
            <person name="Sangsakoo G."/>
            <person name="Vanavichit A."/>
            <person name="de Mattos Luiz.A.T."/>
            <person name="Zimmer P.D."/>
            <person name="Malone G."/>
            <person name="Dellagostin O."/>
            <person name="de Oliveira A.C."/>
            <person name="Bevan M."/>
            <person name="Bancroft I."/>
            <person name="Minx P."/>
            <person name="Cordum H."/>
            <person name="Wilson R."/>
            <person name="Cheng Z."/>
            <person name="Jin W."/>
            <person name="Jiang J."/>
            <person name="Leong S.A."/>
            <person name="Iwama H."/>
            <person name="Gojobori T."/>
            <person name="Itoh T."/>
            <person name="Niimura Y."/>
            <person name="Fujii Y."/>
            <person name="Habara T."/>
            <person name="Sakai H."/>
            <person name="Sato Y."/>
            <person name="Wilson G."/>
            <person name="Kumar K."/>
            <person name="McCouch S."/>
            <person name="Juretic N."/>
            <person name="Hoen D."/>
            <person name="Wright S."/>
            <person name="Bruskiewich R."/>
            <person name="Bureau T."/>
            <person name="Miyao A."/>
            <person name="Hirochika H."/>
            <person name="Nishikawa T."/>
            <person name="Kadowaki K."/>
            <person name="Sugiura M."/>
            <person name="Burr B."/>
            <person name="Sasaki T."/>
        </authorList>
    </citation>
    <scope>NUCLEOTIDE SEQUENCE [LARGE SCALE GENOMIC DNA]</scope>
    <source>
        <strain evidence="3">cv. Nipponbare</strain>
    </source>
</reference>
<organism evidence="2 3">
    <name type="scientific">Oryza sativa subsp. japonica</name>
    <name type="common">Rice</name>
    <dbReference type="NCBI Taxonomy" id="39947"/>
    <lineage>
        <taxon>Eukaryota</taxon>
        <taxon>Viridiplantae</taxon>
        <taxon>Streptophyta</taxon>
        <taxon>Embryophyta</taxon>
        <taxon>Tracheophyta</taxon>
        <taxon>Spermatophyta</taxon>
        <taxon>Magnoliopsida</taxon>
        <taxon>Liliopsida</taxon>
        <taxon>Poales</taxon>
        <taxon>Poaceae</taxon>
        <taxon>BOP clade</taxon>
        <taxon>Oryzoideae</taxon>
        <taxon>Oryzeae</taxon>
        <taxon>Oryzinae</taxon>
        <taxon>Oryza</taxon>
        <taxon>Oryza sativa</taxon>
    </lineage>
</organism>
<evidence type="ECO:0000313" key="3">
    <source>
        <dbReference type="Proteomes" id="UP000000763"/>
    </source>
</evidence>
<accession>Q6ERG7</accession>
<dbReference type="Proteomes" id="UP000000763">
    <property type="component" value="Chromosome 9"/>
</dbReference>
<evidence type="ECO:0000256" key="1">
    <source>
        <dbReference type="SAM" id="MobiDB-lite"/>
    </source>
</evidence>
<proteinExistence type="predicted"/>
<feature type="compositionally biased region" description="Basic and acidic residues" evidence="1">
    <location>
        <begin position="70"/>
        <end position="84"/>
    </location>
</feature>
<reference evidence="3" key="2">
    <citation type="journal article" date="2008" name="Nucleic Acids Res.">
        <title>The rice annotation project database (RAP-DB): 2008 update.</title>
        <authorList>
            <consortium name="The rice annotation project (RAP)"/>
        </authorList>
    </citation>
    <scope>GENOME REANNOTATION</scope>
    <source>
        <strain evidence="3">cv. Nipponbare</strain>
    </source>
</reference>
<dbReference type="AlphaFoldDB" id="Q6ERG7"/>
<sequence length="121" mass="13041">MGPYVSLFFPSPRSSPLFLSPRAATGEKKWAGRPVRRARPAGEELGAVGRLVGMWPTGQGRRGGGPTVATEEKGTLHTSRDSRCGRATSHFVSRPSPHYRRHHKPPPPNALSSCELTGDGD</sequence>
<dbReference type="EMBL" id="AP005566">
    <property type="protein sequence ID" value="BAD28753.1"/>
    <property type="molecule type" value="Genomic_DNA"/>
</dbReference>
<protein>
    <submittedName>
        <fullName evidence="2">Uncharacterized protein</fullName>
    </submittedName>
</protein>